<proteinExistence type="predicted"/>
<dbReference type="InterPro" id="IPR027417">
    <property type="entry name" value="P-loop_NTPase"/>
</dbReference>
<protein>
    <submittedName>
        <fullName evidence="1">Terminase</fullName>
    </submittedName>
</protein>
<organism evidence="1">
    <name type="scientific">Cellulosimicrobium sp. ES-005</name>
    <dbReference type="NCBI Taxonomy" id="3163031"/>
    <lineage>
        <taxon>Bacteria</taxon>
        <taxon>Bacillati</taxon>
        <taxon>Actinomycetota</taxon>
        <taxon>Actinomycetes</taxon>
        <taxon>Micrococcales</taxon>
        <taxon>Promicromonosporaceae</taxon>
        <taxon>Cellulosimicrobium</taxon>
    </lineage>
</organism>
<evidence type="ECO:0000313" key="1">
    <source>
        <dbReference type="EMBL" id="XCH28881.1"/>
    </source>
</evidence>
<reference evidence="1" key="1">
    <citation type="submission" date="2024-06" db="EMBL/GenBank/DDBJ databases">
        <title>Complete genome sequence of the cellulolytic actinobacterium, Cellulosimicrobium ES-005.</title>
        <authorList>
            <person name="Matthews C.T."/>
            <person name="Underwood K.D."/>
            <person name="Ghanchi K.M."/>
            <person name="Fields S.D."/>
            <person name="Gardner S.G."/>
        </authorList>
    </citation>
    <scope>NUCLEOTIDE SEQUENCE</scope>
    <source>
        <strain evidence="1">ES-005</strain>
    </source>
</reference>
<dbReference type="AlphaFoldDB" id="A0AAU8FWL3"/>
<dbReference type="Gene3D" id="3.40.50.300">
    <property type="entry name" value="P-loop containing nucleotide triphosphate hydrolases"/>
    <property type="match status" value="1"/>
</dbReference>
<accession>A0AAU8FWL3</accession>
<dbReference type="EMBL" id="CP159290">
    <property type="protein sequence ID" value="XCH28881.1"/>
    <property type="molecule type" value="Genomic_DNA"/>
</dbReference>
<sequence>MSADVDRAPYPHLDVDDDELSDDQLREKYAPVCIGPTWKRTGDGGWLLPERTLGWQVLGWAAEFLSGADGTGRFKATPEQARFILWWYAVDERGEFIYRTGVLQRLKGWGKDPLAAVLCLVEMVGPSRFGGWDRNNQPIGVPHPAAFVQIAAVNQDQTQNTTTMFALLMTEHFRKTYRVDAGVELIRANGGRSRLKAVTSSPRALEGGRSTFIILNETHHWIVGNKGVQMYETIDGNATKMDGRYLAITNAYLPGEDSVAERMRKAWQDVQDGLASAVGQLYDSLEAPSHTAMTERVLRIVIDMVRGDSFWLKIDSIMKSVLNSSISIQRSRRMWLNQVVAGADALYEEADWDNLRDLHGELKPGDEIVLGFDGGKTDDATALIALRVRDGFVKPLGIWEKPDGPLGDGWQVDREDVDAAVHQAFRVYSVQAFFADVALWESYIDAWSREYGDELSVRAGSLSAIGRDMRGSKKELTLAHEQLVGAIFDAAISHDGDPHLRRHVLNVMRAENDYGVSFRKESRESPRKVDAYAAMFLAFTARRELLERGKKKRKRTGRGYFL</sequence>
<name>A0AAU8FWL3_9MICO</name>
<gene>
    <name evidence="1" type="ORF">ABRQ22_14940</name>
</gene>
<dbReference type="RefSeq" id="WP_353707285.1">
    <property type="nucleotide sequence ID" value="NZ_CP159290.1"/>
</dbReference>